<dbReference type="Proteomes" id="UP000318288">
    <property type="component" value="Unassembled WGS sequence"/>
</dbReference>
<proteinExistence type="predicted"/>
<evidence type="ECO:0000313" key="2">
    <source>
        <dbReference type="Proteomes" id="UP000318288"/>
    </source>
</evidence>
<protein>
    <recommendedName>
        <fullName evidence="3">DUF1573 domain-containing protein</fullName>
    </recommendedName>
</protein>
<dbReference type="PANTHER" id="PTHR37833:SF1">
    <property type="entry name" value="SIGNAL PEPTIDE PROTEIN"/>
    <property type="match status" value="1"/>
</dbReference>
<dbReference type="OrthoDB" id="270309at2"/>
<comment type="caution">
    <text evidence="1">The sequence shown here is derived from an EMBL/GenBank/DDBJ whole genome shotgun (WGS) entry which is preliminary data.</text>
</comment>
<dbReference type="AlphaFoldDB" id="A0A5C6FDX4"/>
<evidence type="ECO:0000313" key="1">
    <source>
        <dbReference type="EMBL" id="TWU58897.1"/>
    </source>
</evidence>
<reference evidence="1 2" key="1">
    <citation type="submission" date="2019-02" db="EMBL/GenBank/DDBJ databases">
        <title>Deep-cultivation of Planctomycetes and their phenomic and genomic characterization uncovers novel biology.</title>
        <authorList>
            <person name="Wiegand S."/>
            <person name="Jogler M."/>
            <person name="Boedeker C."/>
            <person name="Pinto D."/>
            <person name="Vollmers J."/>
            <person name="Rivas-Marin E."/>
            <person name="Kohn T."/>
            <person name="Peeters S.H."/>
            <person name="Heuer A."/>
            <person name="Rast P."/>
            <person name="Oberbeckmann S."/>
            <person name="Bunk B."/>
            <person name="Jeske O."/>
            <person name="Meyerdierks A."/>
            <person name="Storesund J.E."/>
            <person name="Kallscheuer N."/>
            <person name="Luecker S."/>
            <person name="Lage O.M."/>
            <person name="Pohl T."/>
            <person name="Merkel B.J."/>
            <person name="Hornburger P."/>
            <person name="Mueller R.-W."/>
            <person name="Bruemmer F."/>
            <person name="Labrenz M."/>
            <person name="Spormann A.M."/>
            <person name="Op Den Camp H."/>
            <person name="Overmann J."/>
            <person name="Amann R."/>
            <person name="Jetten M.S.M."/>
            <person name="Mascher T."/>
            <person name="Medema M.H."/>
            <person name="Devos D.P."/>
            <person name="Kaster A.-K."/>
            <person name="Ovreas L."/>
            <person name="Rohde M."/>
            <person name="Galperin M.Y."/>
            <person name="Jogler C."/>
        </authorList>
    </citation>
    <scope>NUCLEOTIDE SEQUENCE [LARGE SCALE GENOMIC DNA]</scope>
    <source>
        <strain evidence="1 2">Poly51</strain>
    </source>
</reference>
<organism evidence="1 2">
    <name type="scientific">Rubripirellula tenax</name>
    <dbReference type="NCBI Taxonomy" id="2528015"/>
    <lineage>
        <taxon>Bacteria</taxon>
        <taxon>Pseudomonadati</taxon>
        <taxon>Planctomycetota</taxon>
        <taxon>Planctomycetia</taxon>
        <taxon>Pirellulales</taxon>
        <taxon>Pirellulaceae</taxon>
        <taxon>Rubripirellula</taxon>
    </lineage>
</organism>
<dbReference type="Gene3D" id="2.60.40.10">
    <property type="entry name" value="Immunoglobulins"/>
    <property type="match status" value="1"/>
</dbReference>
<sequence>MNTLGKRMMAGVAVVASLATVAGILIATVSYEPHGVPKALRPAFKAKIAEVKQRASEVATISSSVRPIASLDTTEFHFGLLDPHATVSHSFTVRNDGEAPLTINVQRTSCKCTVGKLGSNVLLPGGQTDVTMTWNTGYQLDNYEQSATLETNDPLQPEITLTVQGEIRAELVVPSQVVMKSVNPGDLPEATFTVYSQLLEDFYLDSAASDLPSFDWNVEPLSVDDTSLFDKHAKWAWRVSVSTSGKSRGKFSGDVKLTFKNPNSDEVMTRTVNVAGHVRAPINFYSPDIHSSEGLDIGTLDAGKEHQFKLVVRNRGEANRKIEVTGVEPKELKAHLTPMSKPGEYRLVLTVPADCPTVMFNRDRQHGYVEVGDPDDKTFSNWFPVLGAIVDLQSDPR</sequence>
<dbReference type="Pfam" id="PF07610">
    <property type="entry name" value="DUF1573"/>
    <property type="match status" value="1"/>
</dbReference>
<dbReference type="EMBL" id="SJPW01000002">
    <property type="protein sequence ID" value="TWU58897.1"/>
    <property type="molecule type" value="Genomic_DNA"/>
</dbReference>
<dbReference type="InterPro" id="IPR011467">
    <property type="entry name" value="DUF1573"/>
</dbReference>
<gene>
    <name evidence="1" type="ORF">Poly51_16770</name>
</gene>
<keyword evidence="2" id="KW-1185">Reference proteome</keyword>
<accession>A0A5C6FDX4</accession>
<dbReference type="RefSeq" id="WP_146456107.1">
    <property type="nucleotide sequence ID" value="NZ_SJPW01000002.1"/>
</dbReference>
<evidence type="ECO:0008006" key="3">
    <source>
        <dbReference type="Google" id="ProtNLM"/>
    </source>
</evidence>
<name>A0A5C6FDX4_9BACT</name>
<dbReference type="InterPro" id="IPR013783">
    <property type="entry name" value="Ig-like_fold"/>
</dbReference>
<dbReference type="PANTHER" id="PTHR37833">
    <property type="entry name" value="LIPOPROTEIN-RELATED"/>
    <property type="match status" value="1"/>
</dbReference>